<dbReference type="RefSeq" id="XP_017784075.1">
    <property type="nucleotide sequence ID" value="XM_017928586.1"/>
</dbReference>
<organism evidence="7 8">
    <name type="scientific">Nicrophorus vespilloides</name>
    <name type="common">Boreal carrion beetle</name>
    <dbReference type="NCBI Taxonomy" id="110193"/>
    <lineage>
        <taxon>Eukaryota</taxon>
        <taxon>Metazoa</taxon>
        <taxon>Ecdysozoa</taxon>
        <taxon>Arthropoda</taxon>
        <taxon>Hexapoda</taxon>
        <taxon>Insecta</taxon>
        <taxon>Pterygota</taxon>
        <taxon>Neoptera</taxon>
        <taxon>Endopterygota</taxon>
        <taxon>Coleoptera</taxon>
        <taxon>Polyphaga</taxon>
        <taxon>Staphyliniformia</taxon>
        <taxon>Silphidae</taxon>
        <taxon>Nicrophorinae</taxon>
        <taxon>Nicrophorus</taxon>
    </lineage>
</organism>
<comment type="subcellular location">
    <subcellularLocation>
        <location evidence="1">Membrane</location>
        <topology evidence="1">Multi-pass membrane protein</topology>
    </subcellularLocation>
</comment>
<feature type="transmembrane region" description="Helical" evidence="6">
    <location>
        <begin position="491"/>
        <end position="517"/>
    </location>
</feature>
<sequence length="895" mass="100320">MDKMDHRSPLDNIFNIIGGLPQGHDKPIKHALYNSLALFLLFICCAALGFLYLILEPFIKPLMWALLVGSVLHPIKYTLAQKFKSWFDTLDESRTPIVIGIFFIPINIINDISEFIGCTLVKHWKLLLAIGISAVSLHLLYFYTPTVFVSIFYNWWILTEIIISFFISNLSTTLVILILLAYISVLVSMWKPENNKKFHYASMMVWLVLSLFIAKQFGAFQIPIFILLQGILLGGLVFEIMDIQEQLRLSESDSSIFSAIKFAIHGKEKEDIKLELQDKGNGEENTETMQEEVNKEENILDEPEIRKDPWSLDLFDEASKSRLKNTNVLIVDKGRVQMIKKPAVFESPAKVRRSFSQPSVPGLNLKNKVGLLSWRKRSSRTFKVQNGEYASDFYICSLLWGCAIVFFWKNLMLVPILCIPIAIYFIKRCGAYLGIWSMLYTHGANFLCKVTNWCHERNDAIIPVPIRGLYRIVYKANQFIKKNVKESIDTVSSCVVILGLLVFVLCASIFICVQVYAEAITVVQISSNVINQTVVHNPELRQLLPPAFENTVDSLLDNAYQYGREGISKGVKSMMSGVDPSKSEKLEQQVLELWDRIYQAWMNSDSDQSHGPKVTSDAVQKTWNNFIDDLQKSPEMFNISGLMSFVNQNVGTLISLLDSIWSIVKGNISLVLGSFSAIVSVLLGGGTAVLNFILNVIIFLTTLFYLLSSSGELYKPVELMTQFSSNGNRLGLALGDAINGVFTASFKMATFYGLWTWFIHNLFNVKIVYLPSAVAAILGAAPFLGTYWACIPAVFDLWLAQEKGLQAILFAAVQFVPMSIVDATIYAEMKGGHPYLTGLAIAGGIFCLGLEGAIIGPLILCGLYVAMDLSTTLFKDSPSEETINLQDLSRLHLSN</sequence>
<feature type="transmembrane region" description="Helical" evidence="6">
    <location>
        <begin position="692"/>
        <end position="709"/>
    </location>
</feature>
<feature type="transmembrane region" description="Helical" evidence="6">
    <location>
        <begin position="767"/>
        <end position="795"/>
    </location>
</feature>
<evidence type="ECO:0000256" key="4">
    <source>
        <dbReference type="ARBA" id="ARBA00022989"/>
    </source>
</evidence>
<feature type="transmembrane region" description="Helical" evidence="6">
    <location>
        <begin position="414"/>
        <end position="435"/>
    </location>
</feature>
<feature type="transmembrane region" description="Helical" evidence="6">
    <location>
        <begin position="126"/>
        <end position="143"/>
    </location>
</feature>
<dbReference type="PANTHER" id="PTHR21716">
    <property type="entry name" value="TRANSMEMBRANE PROTEIN"/>
    <property type="match status" value="1"/>
</dbReference>
<evidence type="ECO:0000313" key="8">
    <source>
        <dbReference type="RefSeq" id="XP_017784075.1"/>
    </source>
</evidence>
<feature type="transmembrane region" description="Helical" evidence="6">
    <location>
        <begin position="155"/>
        <end position="186"/>
    </location>
</feature>
<evidence type="ECO:0000256" key="2">
    <source>
        <dbReference type="ARBA" id="ARBA00009773"/>
    </source>
</evidence>
<proteinExistence type="inferred from homology"/>
<keyword evidence="3 6" id="KW-0812">Transmembrane</keyword>
<reference evidence="8" key="1">
    <citation type="submission" date="2025-08" db="UniProtKB">
        <authorList>
            <consortium name="RefSeq"/>
        </authorList>
    </citation>
    <scope>IDENTIFICATION</scope>
    <source>
        <tissue evidence="8">Whole Larva</tissue>
    </source>
</reference>
<feature type="transmembrane region" description="Helical" evidence="6">
    <location>
        <begin position="730"/>
        <end position="755"/>
    </location>
</feature>
<keyword evidence="7" id="KW-1185">Reference proteome</keyword>
<feature type="transmembrane region" description="Helical" evidence="6">
    <location>
        <begin position="807"/>
        <end position="827"/>
    </location>
</feature>
<feature type="transmembrane region" description="Helical" evidence="6">
    <location>
        <begin position="36"/>
        <end position="55"/>
    </location>
</feature>
<gene>
    <name evidence="8" type="primary">LOC108567873</name>
</gene>
<keyword evidence="5 6" id="KW-0472">Membrane</keyword>
<feature type="transmembrane region" description="Helical" evidence="6">
    <location>
        <begin position="839"/>
        <end position="865"/>
    </location>
</feature>
<evidence type="ECO:0000256" key="3">
    <source>
        <dbReference type="ARBA" id="ARBA00022692"/>
    </source>
</evidence>
<evidence type="ECO:0000256" key="1">
    <source>
        <dbReference type="ARBA" id="ARBA00004141"/>
    </source>
</evidence>
<protein>
    <submittedName>
        <fullName evidence="8">Transmembrane protein 245</fullName>
    </submittedName>
</protein>
<name>A0ABM1NB75_NICVS</name>
<dbReference type="Pfam" id="PF01594">
    <property type="entry name" value="AI-2E_transport"/>
    <property type="match status" value="1"/>
</dbReference>
<dbReference type="GeneID" id="108567873"/>
<dbReference type="Proteomes" id="UP000695000">
    <property type="component" value="Unplaced"/>
</dbReference>
<evidence type="ECO:0000256" key="6">
    <source>
        <dbReference type="SAM" id="Phobius"/>
    </source>
</evidence>
<dbReference type="PANTHER" id="PTHR21716:SF4">
    <property type="entry name" value="TRANSMEMBRANE PROTEIN 245"/>
    <property type="match status" value="1"/>
</dbReference>
<comment type="similarity">
    <text evidence="2">Belongs to the autoinducer-2 exporter (AI-2E) (TC 2.A.86) family.</text>
</comment>
<evidence type="ECO:0000256" key="5">
    <source>
        <dbReference type="ARBA" id="ARBA00023136"/>
    </source>
</evidence>
<dbReference type="InterPro" id="IPR002549">
    <property type="entry name" value="AI-2E-like"/>
</dbReference>
<keyword evidence="4 6" id="KW-1133">Transmembrane helix</keyword>
<evidence type="ECO:0000313" key="7">
    <source>
        <dbReference type="Proteomes" id="UP000695000"/>
    </source>
</evidence>
<accession>A0ABM1NB75</accession>